<evidence type="ECO:0000256" key="1">
    <source>
        <dbReference type="ARBA" id="ARBA00022763"/>
    </source>
</evidence>
<name>A0A6J6MHU5_9ZZZZ</name>
<keyword evidence="1" id="KW-0227">DNA damage</keyword>
<dbReference type="InterPro" id="IPR001126">
    <property type="entry name" value="UmuC"/>
</dbReference>
<dbReference type="AlphaFoldDB" id="A0A6J6MHU5"/>
<gene>
    <name evidence="3" type="ORF">UFOPK2242_01529</name>
</gene>
<dbReference type="PANTHER" id="PTHR35369:SF2">
    <property type="entry name" value="BLR3025 PROTEIN"/>
    <property type="match status" value="1"/>
</dbReference>
<dbReference type="PROSITE" id="PS50173">
    <property type="entry name" value="UMUC"/>
    <property type="match status" value="1"/>
</dbReference>
<accession>A0A6J6MHU5</accession>
<dbReference type="GO" id="GO:0006281">
    <property type="term" value="P:DNA repair"/>
    <property type="evidence" value="ECO:0007669"/>
    <property type="project" value="InterPro"/>
</dbReference>
<proteinExistence type="predicted"/>
<dbReference type="CDD" id="cd03468">
    <property type="entry name" value="PolY_like"/>
    <property type="match status" value="1"/>
</dbReference>
<evidence type="ECO:0000259" key="2">
    <source>
        <dbReference type="PROSITE" id="PS50173"/>
    </source>
</evidence>
<dbReference type="Pfam" id="PF00817">
    <property type="entry name" value="IMS"/>
    <property type="match status" value="1"/>
</dbReference>
<dbReference type="EMBL" id="CAEZWM010000252">
    <property type="protein sequence ID" value="CAB4672384.1"/>
    <property type="molecule type" value="Genomic_DNA"/>
</dbReference>
<protein>
    <submittedName>
        <fullName evidence="3">Unannotated protein</fullName>
    </submittedName>
</protein>
<dbReference type="PANTHER" id="PTHR35369">
    <property type="entry name" value="BLR3025 PROTEIN-RELATED"/>
    <property type="match status" value="1"/>
</dbReference>
<feature type="domain" description="UmuC" evidence="2">
    <location>
        <begin position="15"/>
        <end position="92"/>
    </location>
</feature>
<reference evidence="3" key="1">
    <citation type="submission" date="2020-05" db="EMBL/GenBank/DDBJ databases">
        <authorList>
            <person name="Chiriac C."/>
            <person name="Salcher M."/>
            <person name="Ghai R."/>
            <person name="Kavagutti S V."/>
        </authorList>
    </citation>
    <scope>NUCLEOTIDE SEQUENCE</scope>
</reference>
<dbReference type="Gene3D" id="3.40.1170.60">
    <property type="match status" value="1"/>
</dbReference>
<sequence length="526" mass="56088">MLSIWCLDWPIVAARAQEPSLEGVPVAVLVRSRVLAASTEARNVGVISGLRRREAEARCPGIEIREADPSSEARSFEVVARCIETLTPRIEIERPGILSFPTRGPSRYFGGDESLVAAVLAALKTAGVEEARVGIADGVFAARLAARSSIVVRRNATPEFLAPWSVVHLGEPDLSVVLMRLGIRTLGDFGALPVGSVVARFGAQGLEAHRLAIGEERYPPALSTPPPDLVESCVIDPPSNRVDEAAFIGKTLADRLLERLAALGLACTRVVIACETEHGESLERCWRHEGALTPATLATRVRWQLDGWLTESGGLSGGLTLLRLIPDEVIPAGGSQLGFWGGDQAGADRASRVFARVQGMLGPDSVVTAVEQGGRTPIERVRWVTWGEPRVVDFRGEGGKHRGTGMRGAGASDVYINAESWPGAVPGPAPARVFDPPYAAQLLDSESRPVLVNARGDASSTPATLKSAALPGQGGEVSAWAGPWAQDVRWWDPLGERRVLWHVVVGDVACLVRVEGGRATLDALYD</sequence>
<organism evidence="3">
    <name type="scientific">freshwater metagenome</name>
    <dbReference type="NCBI Taxonomy" id="449393"/>
    <lineage>
        <taxon>unclassified sequences</taxon>
        <taxon>metagenomes</taxon>
        <taxon>ecological metagenomes</taxon>
    </lineage>
</organism>
<dbReference type="SUPFAM" id="SSF56672">
    <property type="entry name" value="DNA/RNA polymerases"/>
    <property type="match status" value="1"/>
</dbReference>
<dbReference type="InterPro" id="IPR043502">
    <property type="entry name" value="DNA/RNA_pol_sf"/>
</dbReference>
<dbReference type="InterPro" id="IPR050356">
    <property type="entry name" value="SulA_CellDiv_inhibitor"/>
</dbReference>
<evidence type="ECO:0000313" key="3">
    <source>
        <dbReference type="EMBL" id="CAB4672384.1"/>
    </source>
</evidence>